<feature type="compositionally biased region" description="Basic and acidic residues" evidence="2">
    <location>
        <begin position="200"/>
        <end position="228"/>
    </location>
</feature>
<keyword evidence="4" id="KW-1185">Reference proteome</keyword>
<feature type="region of interest" description="Disordered" evidence="2">
    <location>
        <begin position="199"/>
        <end position="228"/>
    </location>
</feature>
<organism evidence="3 4">
    <name type="scientific">Vavraia culicis (isolate floridensis)</name>
    <name type="common">Microsporidian parasite</name>
    <dbReference type="NCBI Taxonomy" id="948595"/>
    <lineage>
        <taxon>Eukaryota</taxon>
        <taxon>Fungi</taxon>
        <taxon>Fungi incertae sedis</taxon>
        <taxon>Microsporidia</taxon>
        <taxon>Pleistophoridae</taxon>
        <taxon>Vavraia</taxon>
    </lineage>
</organism>
<feature type="coiled-coil region" evidence="1">
    <location>
        <begin position="595"/>
        <end position="628"/>
    </location>
</feature>
<gene>
    <name evidence="3" type="ORF">VCUG_00464</name>
</gene>
<dbReference type="AlphaFoldDB" id="L2GWJ1"/>
<dbReference type="OMA" id="HPIVNTY"/>
<evidence type="ECO:0000313" key="4">
    <source>
        <dbReference type="Proteomes" id="UP000011081"/>
    </source>
</evidence>
<evidence type="ECO:0000256" key="1">
    <source>
        <dbReference type="SAM" id="Coils"/>
    </source>
</evidence>
<evidence type="ECO:0000256" key="2">
    <source>
        <dbReference type="SAM" id="MobiDB-lite"/>
    </source>
</evidence>
<dbReference type="Proteomes" id="UP000011081">
    <property type="component" value="Unassembled WGS sequence"/>
</dbReference>
<accession>L2GWJ1</accession>
<dbReference type="OrthoDB" id="10399720at2759"/>
<dbReference type="GeneID" id="19878351"/>
<sequence length="782" mass="89583">MNVFLLMFPLAMAVELRTLVYQDKLRIYPAKKIGDKILPSFEEQRNVGLSMRRKKFVLKAESHLTINHFWKLLGRKDAELAKGSHALRMDDSRLYMSLFKSPVDNVTLFSVILASLKMPENCHVNLVVDDNEVKKIAKDAVQAFVNVGLKLKHILPKTLVLALDGYVKGIITKRYVLTISTGGEKGVFCFYATDIVGGDQKAKPTSDASKGEDKKQGAEAESKSEVQKKKDVNGGDALKLVFVHETELISDVAIKKIMYEFIRGFVEKAYNKFRTEKRSLEPVEVGYYPFDDGEKRPEYYFLVEEIAEEMIHVVQKRAPTYVRIEILIYNSSGKQLGVLTSQEFHLEELYRKLDEYCDRHRDAVVAFEENLVNSMLGAIDDKSVTAGDLLKHVDVVCNGISMQLNLVKQFFKTLEIKNREFVTYYGTSGNYYEQYKIRDDRVYRATSVPVSTKMYKDIMHEVELYERSSSILGKHSKILYDHPIVNTYKDLRSRIEQDVSDLTLDQYNDFVDNYVRVGKDYDPKELEMAHAALRNQFKEVEALKKKEPEIHKAVESTYKKVKDWYKEHGKTIQVTYRDIVNQKSELMHLISALRRDKATREMNEAKEKERLEAEKKAAKAALTREKAKKAAAFVEETGLDQITKNVLLAGVNGIDFFKDLVGMTSKDKHEYDVQQRDAFGEMSRRTKYVQDIPHLVKLSSDGGDNAVSSWEEVNFDARKGMEKLMGLLKDAGPLIDNSNDSILDYEKVLRGMQEKLASLGVANFGDRKGRDKKQRSISHEEL</sequence>
<name>L2GWJ1_VAVCU</name>
<proteinExistence type="predicted"/>
<dbReference type="RefSeq" id="XP_008073486.1">
    <property type="nucleotide sequence ID" value="XM_008075295.1"/>
</dbReference>
<evidence type="ECO:0000313" key="3">
    <source>
        <dbReference type="EMBL" id="ELA48041.1"/>
    </source>
</evidence>
<dbReference type="HOGENOM" id="CLU_381827_0_0_1"/>
<dbReference type="InParanoid" id="L2GWJ1"/>
<dbReference type="VEuPathDB" id="MicrosporidiaDB:VCUG_00464"/>
<keyword evidence="1" id="KW-0175">Coiled coil</keyword>
<dbReference type="EMBL" id="GL877408">
    <property type="protein sequence ID" value="ELA48041.1"/>
    <property type="molecule type" value="Genomic_DNA"/>
</dbReference>
<protein>
    <submittedName>
        <fullName evidence="3">Uncharacterized protein</fullName>
    </submittedName>
</protein>
<reference evidence="4" key="1">
    <citation type="submission" date="2011-03" db="EMBL/GenBank/DDBJ databases">
        <title>The genome sequence of Vavraia culicis strain floridensis.</title>
        <authorList>
            <consortium name="The Broad Institute Genome Sequencing Platform"/>
            <person name="Cuomo C."/>
            <person name="Becnel J."/>
            <person name="Sanscrainte N."/>
            <person name="Young S.K."/>
            <person name="Zeng Q."/>
            <person name="Gargeya S."/>
            <person name="Fitzgerald M."/>
            <person name="Haas B."/>
            <person name="Abouelleil A."/>
            <person name="Alvarado L."/>
            <person name="Arachchi H.M."/>
            <person name="Berlin A."/>
            <person name="Chapman S.B."/>
            <person name="Gearin G."/>
            <person name="Goldberg J."/>
            <person name="Griggs A."/>
            <person name="Gujja S."/>
            <person name="Hansen M."/>
            <person name="Heiman D."/>
            <person name="Howarth C."/>
            <person name="Larimer J."/>
            <person name="Lui A."/>
            <person name="MacDonald P.J.P."/>
            <person name="McCowen C."/>
            <person name="Montmayeur A."/>
            <person name="Murphy C."/>
            <person name="Neiman D."/>
            <person name="Pearson M."/>
            <person name="Priest M."/>
            <person name="Roberts A."/>
            <person name="Saif S."/>
            <person name="Shea T."/>
            <person name="Sisk P."/>
            <person name="Stolte C."/>
            <person name="Sykes S."/>
            <person name="Wortman J."/>
            <person name="Nusbaum C."/>
            <person name="Birren B."/>
        </authorList>
    </citation>
    <scope>NUCLEOTIDE SEQUENCE [LARGE SCALE GENOMIC DNA]</scope>
    <source>
        <strain evidence="4">floridensis</strain>
    </source>
</reference>